<evidence type="ECO:0000256" key="4">
    <source>
        <dbReference type="ARBA" id="ARBA00022605"/>
    </source>
</evidence>
<dbReference type="InterPro" id="IPR004013">
    <property type="entry name" value="PHP_dom"/>
</dbReference>
<feature type="domain" description="PHP" evidence="10">
    <location>
        <begin position="6"/>
        <end position="225"/>
    </location>
</feature>
<feature type="region of interest" description="Disordered" evidence="9">
    <location>
        <begin position="1"/>
        <end position="22"/>
    </location>
</feature>
<dbReference type="AlphaFoldDB" id="A0A9D1Z155"/>
<gene>
    <name evidence="11" type="ORF">H9830_15760</name>
</gene>
<dbReference type="InterPro" id="IPR016195">
    <property type="entry name" value="Pol/histidinol_Pase-like"/>
</dbReference>
<name>A0A9D1Z155_9MICO</name>
<accession>A0A9D1Z155</accession>
<dbReference type="PANTHER" id="PTHR21039:SF0">
    <property type="entry name" value="HISTIDINOL-PHOSPHATASE"/>
    <property type="match status" value="1"/>
</dbReference>
<dbReference type="Pfam" id="PF02811">
    <property type="entry name" value="PHP"/>
    <property type="match status" value="1"/>
</dbReference>
<evidence type="ECO:0000256" key="7">
    <source>
        <dbReference type="ARBA" id="ARBA00049158"/>
    </source>
</evidence>
<evidence type="ECO:0000313" key="12">
    <source>
        <dbReference type="Proteomes" id="UP000824005"/>
    </source>
</evidence>
<reference evidence="11" key="1">
    <citation type="journal article" date="2021" name="PeerJ">
        <title>Extensive microbial diversity within the chicken gut microbiome revealed by metagenomics and culture.</title>
        <authorList>
            <person name="Gilroy R."/>
            <person name="Ravi A."/>
            <person name="Getino M."/>
            <person name="Pursley I."/>
            <person name="Horton D.L."/>
            <person name="Alikhan N.F."/>
            <person name="Baker D."/>
            <person name="Gharbi K."/>
            <person name="Hall N."/>
            <person name="Watson M."/>
            <person name="Adriaenssens E.M."/>
            <person name="Foster-Nyarko E."/>
            <person name="Jarju S."/>
            <person name="Secka A."/>
            <person name="Antonio M."/>
            <person name="Oren A."/>
            <person name="Chaudhuri R.R."/>
            <person name="La Ragione R."/>
            <person name="Hildebrand F."/>
            <person name="Pallen M.J."/>
        </authorList>
    </citation>
    <scope>NUCLEOTIDE SEQUENCE</scope>
    <source>
        <strain evidence="11">ChiGjej1B1-98</strain>
    </source>
</reference>
<protein>
    <recommendedName>
        <fullName evidence="3 8">Histidinol-phosphatase</fullName>
        <shortName evidence="8">HolPase</shortName>
        <ecNumber evidence="3 8">3.1.3.15</ecNumber>
    </recommendedName>
</protein>
<keyword evidence="6 8" id="KW-0368">Histidine biosynthesis</keyword>
<evidence type="ECO:0000256" key="6">
    <source>
        <dbReference type="ARBA" id="ARBA00023102"/>
    </source>
</evidence>
<dbReference type="InterPro" id="IPR010140">
    <property type="entry name" value="Histidinol_P_phosphatase_HisJ"/>
</dbReference>
<comment type="caution">
    <text evidence="11">The sequence shown here is derived from an EMBL/GenBank/DDBJ whole genome shotgun (WGS) entry which is preliminary data.</text>
</comment>
<dbReference type="PANTHER" id="PTHR21039">
    <property type="entry name" value="HISTIDINOL PHOSPHATASE-RELATED"/>
    <property type="match status" value="1"/>
</dbReference>
<evidence type="ECO:0000313" key="11">
    <source>
        <dbReference type="EMBL" id="HIY67721.1"/>
    </source>
</evidence>
<evidence type="ECO:0000256" key="8">
    <source>
        <dbReference type="RuleBase" id="RU366003"/>
    </source>
</evidence>
<dbReference type="GO" id="GO:0004401">
    <property type="term" value="F:histidinol-phosphatase activity"/>
    <property type="evidence" value="ECO:0007669"/>
    <property type="project" value="UniProtKB-UniRule"/>
</dbReference>
<evidence type="ECO:0000256" key="3">
    <source>
        <dbReference type="ARBA" id="ARBA00013085"/>
    </source>
</evidence>
<reference evidence="11" key="2">
    <citation type="submission" date="2021-04" db="EMBL/GenBank/DDBJ databases">
        <authorList>
            <person name="Gilroy R."/>
        </authorList>
    </citation>
    <scope>NUCLEOTIDE SEQUENCE</scope>
    <source>
        <strain evidence="11">ChiGjej1B1-98</strain>
    </source>
</reference>
<dbReference type="EMBL" id="DXDC01000476">
    <property type="protein sequence ID" value="HIY67721.1"/>
    <property type="molecule type" value="Genomic_DNA"/>
</dbReference>
<dbReference type="Proteomes" id="UP000824005">
    <property type="component" value="Unassembled WGS sequence"/>
</dbReference>
<comment type="similarity">
    <text evidence="2 8">Belongs to the PHP hydrolase family. HisK subfamily.</text>
</comment>
<evidence type="ECO:0000256" key="5">
    <source>
        <dbReference type="ARBA" id="ARBA00022801"/>
    </source>
</evidence>
<evidence type="ECO:0000256" key="1">
    <source>
        <dbReference type="ARBA" id="ARBA00004970"/>
    </source>
</evidence>
<keyword evidence="5 8" id="KW-0378">Hydrolase</keyword>
<proteinExistence type="inferred from homology"/>
<evidence type="ECO:0000256" key="2">
    <source>
        <dbReference type="ARBA" id="ARBA00009152"/>
    </source>
</evidence>
<dbReference type="GO" id="GO:0000105">
    <property type="term" value="P:L-histidine biosynthetic process"/>
    <property type="evidence" value="ECO:0007669"/>
    <property type="project" value="UniProtKB-UniRule"/>
</dbReference>
<dbReference type="SUPFAM" id="SSF89550">
    <property type="entry name" value="PHP domain-like"/>
    <property type="match status" value="1"/>
</dbReference>
<dbReference type="Gene3D" id="3.20.20.140">
    <property type="entry name" value="Metal-dependent hydrolases"/>
    <property type="match status" value="1"/>
</dbReference>
<comment type="catalytic activity">
    <reaction evidence="7 8">
        <text>L-histidinol phosphate + H2O = L-histidinol + phosphate</text>
        <dbReference type="Rhea" id="RHEA:14465"/>
        <dbReference type="ChEBI" id="CHEBI:15377"/>
        <dbReference type="ChEBI" id="CHEBI:43474"/>
        <dbReference type="ChEBI" id="CHEBI:57699"/>
        <dbReference type="ChEBI" id="CHEBI:57980"/>
        <dbReference type="EC" id="3.1.3.15"/>
    </reaction>
</comment>
<dbReference type="EC" id="3.1.3.15" evidence="3 8"/>
<evidence type="ECO:0000259" key="10">
    <source>
        <dbReference type="Pfam" id="PF02811"/>
    </source>
</evidence>
<keyword evidence="4 8" id="KW-0028">Amino-acid biosynthesis</keyword>
<sequence>MNFPADSHVHSEWSWDTGGPESAARGRMRATCEHAVRIGLPAVTFTEHLDFPGTWRSSSDDLMPHQRRFLSADGAVEHPLLNAEGYLDGIDRFRRAFPDLVIRSGVELGQPHLFEEAAGDLIDLSALDLVLGSLHTLDMGGGLRAEPVTLYAEHPAAEVMWAYLEEVPRMVEGSDSFAVFTHIDYAARTWPTWDLGPFDPRAFEEGFRRAMRSIAERGRALEMNTGRLWSWVPQWWAEEGGRAVTFGSDAHTPDAVARNFPEAVAMLEHYGFRPGANTWDYWVR</sequence>
<dbReference type="GO" id="GO:0005737">
    <property type="term" value="C:cytoplasm"/>
    <property type="evidence" value="ECO:0007669"/>
    <property type="project" value="TreeGrafter"/>
</dbReference>
<comment type="pathway">
    <text evidence="1 8">Amino-acid biosynthesis; L-histidine biosynthesis; L-histidine from 5-phospho-alpha-D-ribose 1-diphosphate: step 8/9.</text>
</comment>
<evidence type="ECO:0000256" key="9">
    <source>
        <dbReference type="SAM" id="MobiDB-lite"/>
    </source>
</evidence>
<organism evidence="11 12">
    <name type="scientific">Candidatus Agrococcus pullicola</name>
    <dbReference type="NCBI Taxonomy" id="2838429"/>
    <lineage>
        <taxon>Bacteria</taxon>
        <taxon>Bacillati</taxon>
        <taxon>Actinomycetota</taxon>
        <taxon>Actinomycetes</taxon>
        <taxon>Micrococcales</taxon>
        <taxon>Microbacteriaceae</taxon>
        <taxon>Agrococcus</taxon>
    </lineage>
</organism>